<dbReference type="GO" id="GO:0016787">
    <property type="term" value="F:hydrolase activity"/>
    <property type="evidence" value="ECO:0007669"/>
    <property type="project" value="UniProtKB-KW"/>
</dbReference>
<feature type="compositionally biased region" description="Basic and acidic residues" evidence="5">
    <location>
        <begin position="781"/>
        <end position="790"/>
    </location>
</feature>
<dbReference type="Pfam" id="PF07443">
    <property type="entry name" value="HARP"/>
    <property type="match status" value="1"/>
</dbReference>
<dbReference type="CDD" id="cd18793">
    <property type="entry name" value="SF2_C_SNF"/>
    <property type="match status" value="1"/>
</dbReference>
<evidence type="ECO:0000259" key="8">
    <source>
        <dbReference type="PROSITE" id="PS51467"/>
    </source>
</evidence>
<name>A0A210PRE0_MIZYE</name>
<sequence>MSSGGLTEEQKRRIEENKRKALAKRAKNQSPIKQPQASTSWNKPQTSGQYTKSGGIVGPPVGSIQGSNQQGKTTQSWPTKPYQKPSSTVVPPGSNTRSLIEQGKITPTWPTKLNQNSSATAIQNATKNQNGIGIGNSNWLSKSFGRTHENKSILSEGNKFKGQGQFNATEVANKVATSYNSGNIFLGKNKPVKGCCVLISRERFEVDVGFSAPLVEVFKSMNTKLYDAVTKKWSFALKEYNNFMAAIRDLRPSVEIEPFPKHILQVFAAQIKGKSSTKTIPSADLSKIDKGLVDALMPFQRTGVEFGIYMNGRLLIADDMGLGKTIQAICLSSYYRDEWPLLIVAPSSVRFAWAQQVQRWLPSVDPQEIFVPIAGKDVKTTYRVNIYSYDLMAKKVEYLKKQHFQVVIMDECHLLKNFKTARCKAALPLLQNSHRVILLSGTPALSRPSELYTSVQAICPFLIKFHDFGVRYCDGKKMPFGWDFSGSSNMNELQIILEEKIMIRRLKKEVLTQLPAKTRQMVVLDPSSIKINKDMKTDCKAMNVKGLKGLERRGVLLEYFHHTGAAKIPAIRDYVVDLIEADKKFLIFAHHQEVLDAVEDVVKPKLKQHYIRIDGKTSAEQRNSFCKKFQENEDYRVAILSIMAANAGLNLSSANLVVFGELFWNPGILVQAEDRVHRIGQQDMVTIQYLVSQGTADDHIWPLVQKKLDVLNRAGLSKDNFSEADTTHARDSKQKDLTDFFEESFMEEADVETGGELFTGQQEEECVNQGPKEGGSVSGTKSKEEPEIPNKKQSSLLSYFQSSEGDSSTEAAKSESESRTASVVKQEEEIPNDDLDLMLGEVDWEEDDFDEPQNKRPKFS</sequence>
<evidence type="ECO:0000256" key="3">
    <source>
        <dbReference type="ARBA" id="ARBA00023242"/>
    </source>
</evidence>
<proteinExistence type="inferred from homology"/>
<feature type="domain" description="Helicase ATP-binding" evidence="6">
    <location>
        <begin position="305"/>
        <end position="461"/>
    </location>
</feature>
<comment type="caution">
    <text evidence="9">The sequence shown here is derived from an EMBL/GenBank/DDBJ whole genome shotgun (WGS) entry which is preliminary data.</text>
</comment>
<feature type="compositionally biased region" description="Polar residues" evidence="5">
    <location>
        <begin position="64"/>
        <end position="96"/>
    </location>
</feature>
<feature type="domain" description="Helicase C-terminal" evidence="7">
    <location>
        <begin position="570"/>
        <end position="727"/>
    </location>
</feature>
<evidence type="ECO:0000256" key="2">
    <source>
        <dbReference type="ARBA" id="ARBA00022801"/>
    </source>
</evidence>
<feature type="compositionally biased region" description="Polar residues" evidence="5">
    <location>
        <begin position="791"/>
        <end position="806"/>
    </location>
</feature>
<feature type="region of interest" description="Disordered" evidence="5">
    <location>
        <begin position="1"/>
        <end position="96"/>
    </location>
</feature>
<reference evidence="9 10" key="1">
    <citation type="journal article" date="2017" name="Nat. Ecol. Evol.">
        <title>Scallop genome provides insights into evolution of bilaterian karyotype and development.</title>
        <authorList>
            <person name="Wang S."/>
            <person name="Zhang J."/>
            <person name="Jiao W."/>
            <person name="Li J."/>
            <person name="Xun X."/>
            <person name="Sun Y."/>
            <person name="Guo X."/>
            <person name="Huan P."/>
            <person name="Dong B."/>
            <person name="Zhang L."/>
            <person name="Hu X."/>
            <person name="Sun X."/>
            <person name="Wang J."/>
            <person name="Zhao C."/>
            <person name="Wang Y."/>
            <person name="Wang D."/>
            <person name="Huang X."/>
            <person name="Wang R."/>
            <person name="Lv J."/>
            <person name="Li Y."/>
            <person name="Zhang Z."/>
            <person name="Liu B."/>
            <person name="Lu W."/>
            <person name="Hui Y."/>
            <person name="Liang J."/>
            <person name="Zhou Z."/>
            <person name="Hou R."/>
            <person name="Li X."/>
            <person name="Liu Y."/>
            <person name="Li H."/>
            <person name="Ning X."/>
            <person name="Lin Y."/>
            <person name="Zhao L."/>
            <person name="Xing Q."/>
            <person name="Dou J."/>
            <person name="Li Y."/>
            <person name="Mao J."/>
            <person name="Guo H."/>
            <person name="Dou H."/>
            <person name="Li T."/>
            <person name="Mu C."/>
            <person name="Jiang W."/>
            <person name="Fu Q."/>
            <person name="Fu X."/>
            <person name="Miao Y."/>
            <person name="Liu J."/>
            <person name="Yu Q."/>
            <person name="Li R."/>
            <person name="Liao H."/>
            <person name="Li X."/>
            <person name="Kong Y."/>
            <person name="Jiang Z."/>
            <person name="Chourrout D."/>
            <person name="Li R."/>
            <person name="Bao Z."/>
        </authorList>
    </citation>
    <scope>NUCLEOTIDE SEQUENCE [LARGE SCALE GENOMIC DNA]</scope>
    <source>
        <strain evidence="9 10">PY_sf001</strain>
    </source>
</reference>
<keyword evidence="3" id="KW-0539">Nucleus</keyword>
<protein>
    <submittedName>
        <fullName evidence="9">SWI/SNF-related matrix-associated actin-dependent regulator of chromatin subfamily A-like protein 1</fullName>
    </submittedName>
</protein>
<dbReference type="FunFam" id="3.40.50.300:FF:003021">
    <property type="entry name" value="Uncharacterized protein (Fragment)"/>
    <property type="match status" value="1"/>
</dbReference>
<comment type="subcellular location">
    <subcellularLocation>
        <location evidence="1">Nucleus</location>
    </subcellularLocation>
</comment>
<evidence type="ECO:0000259" key="6">
    <source>
        <dbReference type="PROSITE" id="PS51192"/>
    </source>
</evidence>
<feature type="domain" description="HARP" evidence="8">
    <location>
        <begin position="188"/>
        <end position="260"/>
    </location>
</feature>
<evidence type="ECO:0000313" key="9">
    <source>
        <dbReference type="EMBL" id="OWF39059.1"/>
    </source>
</evidence>
<dbReference type="GO" id="GO:0005524">
    <property type="term" value="F:ATP binding"/>
    <property type="evidence" value="ECO:0007669"/>
    <property type="project" value="InterPro"/>
</dbReference>
<dbReference type="GO" id="GO:0031297">
    <property type="term" value="P:replication fork processing"/>
    <property type="evidence" value="ECO:0007669"/>
    <property type="project" value="TreeGrafter"/>
</dbReference>
<evidence type="ECO:0000256" key="1">
    <source>
        <dbReference type="ARBA" id="ARBA00004123"/>
    </source>
</evidence>
<dbReference type="SUPFAM" id="SSF52540">
    <property type="entry name" value="P-loop containing nucleoside triphosphate hydrolases"/>
    <property type="match status" value="2"/>
</dbReference>
<dbReference type="InterPro" id="IPR001650">
    <property type="entry name" value="Helicase_C-like"/>
</dbReference>
<dbReference type="SMART" id="SM00490">
    <property type="entry name" value="HELICc"/>
    <property type="match status" value="1"/>
</dbReference>
<dbReference type="Proteomes" id="UP000242188">
    <property type="component" value="Unassembled WGS sequence"/>
</dbReference>
<dbReference type="OrthoDB" id="2801544at2759"/>
<dbReference type="PANTHER" id="PTHR45766:SF6">
    <property type="entry name" value="SWI_SNF-RELATED MATRIX-ASSOCIATED ACTIN-DEPENDENT REGULATOR OF CHROMATIN SUBFAMILY A-LIKE PROTEIN 1"/>
    <property type="match status" value="1"/>
</dbReference>
<evidence type="ECO:0000313" key="10">
    <source>
        <dbReference type="Proteomes" id="UP000242188"/>
    </source>
</evidence>
<evidence type="ECO:0000259" key="7">
    <source>
        <dbReference type="PROSITE" id="PS51194"/>
    </source>
</evidence>
<feature type="compositionally biased region" description="Acidic residues" evidence="5">
    <location>
        <begin position="829"/>
        <end position="851"/>
    </location>
</feature>
<dbReference type="InterPro" id="IPR027417">
    <property type="entry name" value="P-loop_NTPase"/>
</dbReference>
<gene>
    <name evidence="9" type="ORF">KP79_PYT19802</name>
</gene>
<dbReference type="PROSITE" id="PS51194">
    <property type="entry name" value="HELICASE_CTER"/>
    <property type="match status" value="1"/>
</dbReference>
<dbReference type="InterPro" id="IPR010003">
    <property type="entry name" value="HARP_dom"/>
</dbReference>
<keyword evidence="10" id="KW-1185">Reference proteome</keyword>
<feature type="compositionally biased region" description="Polar residues" evidence="5">
    <location>
        <begin position="28"/>
        <end position="52"/>
    </location>
</feature>
<dbReference type="EMBL" id="NEDP02005546">
    <property type="protein sequence ID" value="OWF39059.1"/>
    <property type="molecule type" value="Genomic_DNA"/>
</dbReference>
<dbReference type="GO" id="GO:0043596">
    <property type="term" value="C:nuclear replication fork"/>
    <property type="evidence" value="ECO:0007669"/>
    <property type="project" value="TreeGrafter"/>
</dbReference>
<evidence type="ECO:0000256" key="5">
    <source>
        <dbReference type="SAM" id="MobiDB-lite"/>
    </source>
</evidence>
<feature type="compositionally biased region" description="Basic and acidic residues" evidence="5">
    <location>
        <begin position="8"/>
        <end position="19"/>
    </location>
</feature>
<dbReference type="STRING" id="6573.A0A210PRE0"/>
<dbReference type="Gene3D" id="3.40.50.300">
    <property type="entry name" value="P-loop containing nucleotide triphosphate hydrolases"/>
    <property type="match status" value="1"/>
</dbReference>
<organism evidence="9 10">
    <name type="scientific">Mizuhopecten yessoensis</name>
    <name type="common">Japanese scallop</name>
    <name type="synonym">Patinopecten yessoensis</name>
    <dbReference type="NCBI Taxonomy" id="6573"/>
    <lineage>
        <taxon>Eukaryota</taxon>
        <taxon>Metazoa</taxon>
        <taxon>Spiralia</taxon>
        <taxon>Lophotrochozoa</taxon>
        <taxon>Mollusca</taxon>
        <taxon>Bivalvia</taxon>
        <taxon>Autobranchia</taxon>
        <taxon>Pteriomorphia</taxon>
        <taxon>Pectinida</taxon>
        <taxon>Pectinoidea</taxon>
        <taxon>Pectinidae</taxon>
        <taxon>Mizuhopecten</taxon>
    </lineage>
</organism>
<dbReference type="PROSITE" id="PS51467">
    <property type="entry name" value="HARP"/>
    <property type="match status" value="1"/>
</dbReference>
<keyword evidence="2" id="KW-0378">Hydrolase</keyword>
<dbReference type="Pfam" id="PF00176">
    <property type="entry name" value="SNF2-rel_dom"/>
    <property type="match status" value="1"/>
</dbReference>
<dbReference type="InterPro" id="IPR014001">
    <property type="entry name" value="Helicase_ATP-bd"/>
</dbReference>
<dbReference type="SMART" id="SM00487">
    <property type="entry name" value="DEXDc"/>
    <property type="match status" value="1"/>
</dbReference>
<dbReference type="CDD" id="cd18010">
    <property type="entry name" value="DEXHc_HARP_SMARCAL1"/>
    <property type="match status" value="1"/>
</dbReference>
<dbReference type="InterPro" id="IPR038718">
    <property type="entry name" value="SNF2-like_sf"/>
</dbReference>
<evidence type="ECO:0000256" key="4">
    <source>
        <dbReference type="PROSITE-ProRule" id="PRU00800"/>
    </source>
</evidence>
<comment type="similarity">
    <text evidence="4">Belongs to the SNF2/RAD54 helicase family. SMARCAL1 subfamily.</text>
</comment>
<dbReference type="AlphaFoldDB" id="A0A210PRE0"/>
<dbReference type="PROSITE" id="PS51192">
    <property type="entry name" value="HELICASE_ATP_BIND_1"/>
    <property type="match status" value="1"/>
</dbReference>
<dbReference type="InterPro" id="IPR000330">
    <property type="entry name" value="SNF2_N"/>
</dbReference>
<feature type="region of interest" description="Disordered" evidence="5">
    <location>
        <begin position="764"/>
        <end position="860"/>
    </location>
</feature>
<dbReference type="InterPro" id="IPR049730">
    <property type="entry name" value="SNF2/RAD54-like_C"/>
</dbReference>
<dbReference type="Gene3D" id="3.40.50.10810">
    <property type="entry name" value="Tandem AAA-ATPase domain"/>
    <property type="match status" value="1"/>
</dbReference>
<accession>A0A210PRE0</accession>
<dbReference type="Pfam" id="PF00271">
    <property type="entry name" value="Helicase_C"/>
    <property type="match status" value="1"/>
</dbReference>
<dbReference type="PANTHER" id="PTHR45766">
    <property type="entry name" value="DNA ANNEALING HELICASE AND ENDONUCLEASE ZRANB3 FAMILY MEMBER"/>
    <property type="match status" value="1"/>
</dbReference>
<dbReference type="GO" id="GO:0006281">
    <property type="term" value="P:DNA repair"/>
    <property type="evidence" value="ECO:0007669"/>
    <property type="project" value="TreeGrafter"/>
</dbReference>